<reference evidence="1 2" key="1">
    <citation type="submission" date="2018-08" db="EMBL/GenBank/DDBJ databases">
        <title>Recombination of ecologically and evolutionarily significant loci maintains genetic cohesion in the Pseudomonas syringae species complex.</title>
        <authorList>
            <person name="Dillon M."/>
            <person name="Thakur S."/>
            <person name="Almeida R.N.D."/>
            <person name="Weir B.S."/>
            <person name="Guttman D.S."/>
        </authorList>
    </citation>
    <scope>NUCLEOTIDE SEQUENCE [LARGE SCALE GENOMIC DNA]</scope>
    <source>
        <strain evidence="1 2">ICMP 2788</strain>
    </source>
</reference>
<accession>A0A3M3TSX6</accession>
<dbReference type="AlphaFoldDB" id="A0A3M3TSX6"/>
<organism evidence="1 2">
    <name type="scientific">Pseudomonas syringae pv. pisi</name>
    <dbReference type="NCBI Taxonomy" id="59510"/>
    <lineage>
        <taxon>Bacteria</taxon>
        <taxon>Pseudomonadati</taxon>
        <taxon>Pseudomonadota</taxon>
        <taxon>Gammaproteobacteria</taxon>
        <taxon>Pseudomonadales</taxon>
        <taxon>Pseudomonadaceae</taxon>
        <taxon>Pseudomonas</taxon>
        <taxon>Pseudomonas syringae</taxon>
    </lineage>
</organism>
<comment type="caution">
    <text evidence="1">The sequence shown here is derived from an EMBL/GenBank/DDBJ whole genome shotgun (WGS) entry which is preliminary data.</text>
</comment>
<dbReference type="EMBL" id="RBPQ01000213">
    <property type="protein sequence ID" value="RMO24032.1"/>
    <property type="molecule type" value="Genomic_DNA"/>
</dbReference>
<dbReference type="Proteomes" id="UP000276886">
    <property type="component" value="Unassembled WGS sequence"/>
</dbReference>
<protein>
    <submittedName>
        <fullName evidence="1">Uncharacterized protein</fullName>
    </submittedName>
</protein>
<proteinExistence type="predicted"/>
<gene>
    <name evidence="1" type="ORF">ALQ44_101564</name>
</gene>
<evidence type="ECO:0000313" key="2">
    <source>
        <dbReference type="Proteomes" id="UP000276886"/>
    </source>
</evidence>
<sequence length="63" mass="7117">MHYFYPFSLHRSGRTLAVKVPQANNRPGLISSMNLVSVQTEICRRRYTAHGNRAGKDTCPIAQ</sequence>
<name>A0A3M3TSX6_PSESJ</name>
<evidence type="ECO:0000313" key="1">
    <source>
        <dbReference type="EMBL" id="RMO24032.1"/>
    </source>
</evidence>